<protein>
    <submittedName>
        <fullName evidence="1">Uncharacterized protein</fullName>
    </submittedName>
</protein>
<reference evidence="1" key="1">
    <citation type="submission" date="2018-05" db="EMBL/GenBank/DDBJ databases">
        <authorList>
            <person name="Lanie J.A."/>
            <person name="Ng W.-L."/>
            <person name="Kazmierczak K.M."/>
            <person name="Andrzejewski T.M."/>
            <person name="Davidsen T.M."/>
            <person name="Wayne K.J."/>
            <person name="Tettelin H."/>
            <person name="Glass J.I."/>
            <person name="Rusch D."/>
            <person name="Podicherti R."/>
            <person name="Tsui H.-C.T."/>
            <person name="Winkler M.E."/>
        </authorList>
    </citation>
    <scope>NUCLEOTIDE SEQUENCE</scope>
</reference>
<accession>A0A383DTS8</accession>
<dbReference type="EMBL" id="UINC01220148">
    <property type="protein sequence ID" value="SVE47932.1"/>
    <property type="molecule type" value="Genomic_DNA"/>
</dbReference>
<feature type="non-terminal residue" evidence="1">
    <location>
        <position position="46"/>
    </location>
</feature>
<evidence type="ECO:0000313" key="1">
    <source>
        <dbReference type="EMBL" id="SVE47932.1"/>
    </source>
</evidence>
<proteinExistence type="predicted"/>
<dbReference type="AlphaFoldDB" id="A0A383DTS8"/>
<gene>
    <name evidence="1" type="ORF">METZ01_LOCUS500786</name>
</gene>
<organism evidence="1">
    <name type="scientific">marine metagenome</name>
    <dbReference type="NCBI Taxonomy" id="408172"/>
    <lineage>
        <taxon>unclassified sequences</taxon>
        <taxon>metagenomes</taxon>
        <taxon>ecological metagenomes</taxon>
    </lineage>
</organism>
<name>A0A383DTS8_9ZZZZ</name>
<sequence>MLPVLSGKFNGKFGSCLCGCLLEGIYLSDCVLLVEDALANLISTKG</sequence>